<name>A0A158Q8C3_9BILA</name>
<keyword evidence="2" id="KW-1185">Reference proteome</keyword>
<organism evidence="2 3">
    <name type="scientific">Elaeophora elaphi</name>
    <dbReference type="NCBI Taxonomy" id="1147741"/>
    <lineage>
        <taxon>Eukaryota</taxon>
        <taxon>Metazoa</taxon>
        <taxon>Ecdysozoa</taxon>
        <taxon>Nematoda</taxon>
        <taxon>Chromadorea</taxon>
        <taxon>Rhabditida</taxon>
        <taxon>Spirurina</taxon>
        <taxon>Spiruromorpha</taxon>
        <taxon>Filarioidea</taxon>
        <taxon>Onchocercidae</taxon>
        <taxon>Elaeophora</taxon>
    </lineage>
</organism>
<protein>
    <submittedName>
        <fullName evidence="3">Uncharacterized protein</fullName>
    </submittedName>
</protein>
<dbReference type="AlphaFoldDB" id="A0A158Q8C3"/>
<feature type="region of interest" description="Disordered" evidence="1">
    <location>
        <begin position="33"/>
        <end position="86"/>
    </location>
</feature>
<feature type="compositionally biased region" description="Polar residues" evidence="1">
    <location>
        <begin position="61"/>
        <end position="70"/>
    </location>
</feature>
<evidence type="ECO:0000256" key="1">
    <source>
        <dbReference type="SAM" id="MobiDB-lite"/>
    </source>
</evidence>
<evidence type="ECO:0000313" key="3">
    <source>
        <dbReference type="WBParaSite" id="EEL_0000709901-mRNA-1"/>
    </source>
</evidence>
<dbReference type="Proteomes" id="UP000050640">
    <property type="component" value="Unplaced"/>
</dbReference>
<feature type="compositionally biased region" description="Low complexity" evidence="1">
    <location>
        <begin position="50"/>
        <end position="59"/>
    </location>
</feature>
<accession>A0A158Q8C3</accession>
<proteinExistence type="predicted"/>
<reference evidence="3" key="1">
    <citation type="submission" date="2016-04" db="UniProtKB">
        <authorList>
            <consortium name="WormBaseParasite"/>
        </authorList>
    </citation>
    <scope>IDENTIFICATION</scope>
</reference>
<evidence type="ECO:0000313" key="2">
    <source>
        <dbReference type="Proteomes" id="UP000050640"/>
    </source>
</evidence>
<sequence length="228" mass="26349">MGNVLKRNHSKTSRTSAFMHSLSYALYKRNESSKRDGANGVDWDENNDETTSWTTTIGTRSAFSVSYPTGETSENEINEESSRSQSECILPSNDYYERSLMTSDSVSNTSADFSSFKNLSEISEHTTVHPRPADIKWMNDVQQYHQQEPVFRKKPFRAALKIRSRRVFPELKWTHLYHQWALRQSPKAYKGKDVLNPYISRALKKKTDIDLHSSDLERGIFYLKCTSC</sequence>
<dbReference type="WBParaSite" id="EEL_0000709901-mRNA-1">
    <property type="protein sequence ID" value="EEL_0000709901-mRNA-1"/>
    <property type="gene ID" value="EEL_0000709901"/>
</dbReference>